<dbReference type="RefSeq" id="WP_168776816.1">
    <property type="nucleotide sequence ID" value="NZ_JAABNR010000046.1"/>
</dbReference>
<evidence type="ECO:0000313" key="3">
    <source>
        <dbReference type="Proteomes" id="UP001193501"/>
    </source>
</evidence>
<proteinExistence type="predicted"/>
<feature type="domain" description="Glycosyl transferase family 1" evidence="1">
    <location>
        <begin position="225"/>
        <end position="301"/>
    </location>
</feature>
<sequence length="348" mass="38435">MRKPTGGVNVILWMVEKLRESGHEAVPLLGRRDGALFSRPVTGVPLYSPDLDRVFRRGVGARGLRDRLRQARDHWGTRLQTVLGSRTALEPWRPQDGDILVLPEFMYPEISQAFAGRRQILLVQGYMVLLESLLRDPPLPGRGARDFHAILSASRACAEAVRFAFARPSPIILLPVCKPGLTFNPAKKMQIAYMPRRRATEVRIMTRLIQAHPALADIPLVPIDGVSEEEAQRLIRESLFFLAFSEKEGFGLPPAEAMATGSLVIGYTGVGGAEYFTSETGFPIADGDAIAFLETLVEVVQLWRSAPASLEAKREAASAFMWRAHSEAQAVERLTTLWAEIDAGLLQG</sequence>
<dbReference type="AlphaFoldDB" id="A0AAE5BX63"/>
<dbReference type="InterPro" id="IPR001296">
    <property type="entry name" value="Glyco_trans_1"/>
</dbReference>
<accession>A0AAE5BX63</accession>
<name>A0AAE5BX63_9RHOB</name>
<evidence type="ECO:0000259" key="1">
    <source>
        <dbReference type="Pfam" id="PF00534"/>
    </source>
</evidence>
<dbReference type="EMBL" id="JAABNR010000046">
    <property type="protein sequence ID" value="NBZ90037.1"/>
    <property type="molecule type" value="Genomic_DNA"/>
</dbReference>
<dbReference type="Gene3D" id="3.40.50.2000">
    <property type="entry name" value="Glycogen Phosphorylase B"/>
    <property type="match status" value="1"/>
</dbReference>
<keyword evidence="3" id="KW-1185">Reference proteome</keyword>
<dbReference type="SUPFAM" id="SSF53756">
    <property type="entry name" value="UDP-Glycosyltransferase/glycogen phosphorylase"/>
    <property type="match status" value="1"/>
</dbReference>
<dbReference type="GO" id="GO:0016757">
    <property type="term" value="F:glycosyltransferase activity"/>
    <property type="evidence" value="ECO:0007669"/>
    <property type="project" value="InterPro"/>
</dbReference>
<gene>
    <name evidence="2" type="ORF">GV832_20855</name>
</gene>
<organism evidence="2 3">
    <name type="scientific">Stagnihabitans tardus</name>
    <dbReference type="NCBI Taxonomy" id="2699202"/>
    <lineage>
        <taxon>Bacteria</taxon>
        <taxon>Pseudomonadati</taxon>
        <taxon>Pseudomonadota</taxon>
        <taxon>Alphaproteobacteria</taxon>
        <taxon>Rhodobacterales</taxon>
        <taxon>Paracoccaceae</taxon>
        <taxon>Stagnihabitans</taxon>
    </lineage>
</organism>
<comment type="caution">
    <text evidence="2">The sequence shown here is derived from an EMBL/GenBank/DDBJ whole genome shotgun (WGS) entry which is preliminary data.</text>
</comment>
<reference evidence="2" key="1">
    <citation type="submission" date="2020-01" db="EMBL/GenBank/DDBJ databases">
        <authorList>
            <person name="Chen W.-M."/>
        </authorList>
    </citation>
    <scope>NUCLEOTIDE SEQUENCE</scope>
    <source>
        <strain evidence="2">CYK-10</strain>
    </source>
</reference>
<dbReference type="Proteomes" id="UP001193501">
    <property type="component" value="Unassembled WGS sequence"/>
</dbReference>
<dbReference type="Pfam" id="PF00534">
    <property type="entry name" value="Glycos_transf_1"/>
    <property type="match status" value="1"/>
</dbReference>
<protein>
    <submittedName>
        <fullName evidence="2">Glycosyltransferase</fullName>
    </submittedName>
</protein>
<evidence type="ECO:0000313" key="2">
    <source>
        <dbReference type="EMBL" id="NBZ90037.1"/>
    </source>
</evidence>